<sequence length="109" mass="12744">MEEYKVTCGSFDIAVRVASRTFWDISKIGPTRRLIRCTAWQPLMIVPPSALESGCEDYNTLNSCATCLFWWRRPWWPPGMFLPPKRMRGCPACVRLPPCSKCSRWWEQK</sequence>
<dbReference type="Proteomes" id="UP000489600">
    <property type="component" value="Unassembled WGS sequence"/>
</dbReference>
<accession>A0A565CT48</accession>
<dbReference type="AlphaFoldDB" id="A0A565CT48"/>
<gene>
    <name evidence="1" type="ORF">ANE_LOCUS27221</name>
</gene>
<protein>
    <submittedName>
        <fullName evidence="1">Uncharacterized protein</fullName>
    </submittedName>
</protein>
<dbReference type="EMBL" id="CABITT030000008">
    <property type="protein sequence ID" value="VVB16777.1"/>
    <property type="molecule type" value="Genomic_DNA"/>
</dbReference>
<name>A0A565CT48_9BRAS</name>
<reference evidence="1" key="1">
    <citation type="submission" date="2019-07" db="EMBL/GenBank/DDBJ databases">
        <authorList>
            <person name="Dittberner H."/>
        </authorList>
    </citation>
    <scope>NUCLEOTIDE SEQUENCE [LARGE SCALE GENOMIC DNA]</scope>
</reference>
<organism evidence="1 2">
    <name type="scientific">Arabis nemorensis</name>
    <dbReference type="NCBI Taxonomy" id="586526"/>
    <lineage>
        <taxon>Eukaryota</taxon>
        <taxon>Viridiplantae</taxon>
        <taxon>Streptophyta</taxon>
        <taxon>Embryophyta</taxon>
        <taxon>Tracheophyta</taxon>
        <taxon>Spermatophyta</taxon>
        <taxon>Magnoliopsida</taxon>
        <taxon>eudicotyledons</taxon>
        <taxon>Gunneridae</taxon>
        <taxon>Pentapetalae</taxon>
        <taxon>rosids</taxon>
        <taxon>malvids</taxon>
        <taxon>Brassicales</taxon>
        <taxon>Brassicaceae</taxon>
        <taxon>Arabideae</taxon>
        <taxon>Arabis</taxon>
    </lineage>
</organism>
<keyword evidence="2" id="KW-1185">Reference proteome</keyword>
<evidence type="ECO:0000313" key="1">
    <source>
        <dbReference type="EMBL" id="VVB16777.1"/>
    </source>
</evidence>
<comment type="caution">
    <text evidence="1">The sequence shown here is derived from an EMBL/GenBank/DDBJ whole genome shotgun (WGS) entry which is preliminary data.</text>
</comment>
<evidence type="ECO:0000313" key="2">
    <source>
        <dbReference type="Proteomes" id="UP000489600"/>
    </source>
</evidence>
<proteinExistence type="predicted"/>